<sequence length="146" mass="16805">MQNKHLKVLAFALFLSLGLQVLSILLTSIGINETANQATLNQSILLMSWPKLITMFVIIAPLTEELVMRGLIMRYLLPKYPYLGILLSAYLFSSLHYTTKIIDTLLYLTSGFIFAFAYYKTNRLQIPIIIHASINFLVLIWIIYFR</sequence>
<dbReference type="Pfam" id="PF02517">
    <property type="entry name" value="Rce1-like"/>
    <property type="match status" value="1"/>
</dbReference>
<dbReference type="GO" id="GO:0080120">
    <property type="term" value="P:CAAX-box protein maturation"/>
    <property type="evidence" value="ECO:0007669"/>
    <property type="project" value="UniProtKB-ARBA"/>
</dbReference>
<feature type="transmembrane region" description="Helical" evidence="2">
    <location>
        <begin position="80"/>
        <end position="98"/>
    </location>
</feature>
<comment type="caution">
    <text evidence="4">The sequence shown here is derived from an EMBL/GenBank/DDBJ whole genome shotgun (WGS) entry which is preliminary data.</text>
</comment>
<proteinExistence type="inferred from homology"/>
<dbReference type="PANTHER" id="PTHR36435">
    <property type="entry name" value="SLR1288 PROTEIN"/>
    <property type="match status" value="1"/>
</dbReference>
<organism evidence="4 5">
    <name type="scientific">Streptococcus penaeicida</name>
    <dbReference type="NCBI Taxonomy" id="1765960"/>
    <lineage>
        <taxon>Bacteria</taxon>
        <taxon>Bacillati</taxon>
        <taxon>Bacillota</taxon>
        <taxon>Bacilli</taxon>
        <taxon>Lactobacillales</taxon>
        <taxon>Streptococcaceae</taxon>
        <taxon>Streptococcus</taxon>
    </lineage>
</organism>
<feature type="domain" description="CAAX prenyl protease 2/Lysostaphin resistance protein A-like" evidence="3">
    <location>
        <begin position="52"/>
        <end position="137"/>
    </location>
</feature>
<keyword evidence="5" id="KW-1185">Reference proteome</keyword>
<feature type="transmembrane region" description="Helical" evidence="2">
    <location>
        <begin position="104"/>
        <end position="119"/>
    </location>
</feature>
<comment type="similarity">
    <text evidence="1">Belongs to the UPF0177 family.</text>
</comment>
<feature type="transmembrane region" description="Helical" evidence="2">
    <location>
        <begin position="47"/>
        <end position="68"/>
    </location>
</feature>
<keyword evidence="2" id="KW-0812">Transmembrane</keyword>
<dbReference type="InterPro" id="IPR003675">
    <property type="entry name" value="Rce1/LyrA-like_dom"/>
</dbReference>
<dbReference type="InterPro" id="IPR052710">
    <property type="entry name" value="CAAX_protease"/>
</dbReference>
<evidence type="ECO:0000256" key="2">
    <source>
        <dbReference type="SAM" id="Phobius"/>
    </source>
</evidence>
<dbReference type="GO" id="GO:0004175">
    <property type="term" value="F:endopeptidase activity"/>
    <property type="evidence" value="ECO:0007669"/>
    <property type="project" value="UniProtKB-ARBA"/>
</dbReference>
<evidence type="ECO:0000259" key="3">
    <source>
        <dbReference type="Pfam" id="PF02517"/>
    </source>
</evidence>
<dbReference type="PANTHER" id="PTHR36435:SF1">
    <property type="entry name" value="CAAX AMINO TERMINAL PROTEASE FAMILY PROTEIN"/>
    <property type="match status" value="1"/>
</dbReference>
<evidence type="ECO:0000313" key="5">
    <source>
        <dbReference type="Proteomes" id="UP000235963"/>
    </source>
</evidence>
<evidence type="ECO:0000256" key="1">
    <source>
        <dbReference type="ARBA" id="ARBA00009067"/>
    </source>
</evidence>
<feature type="transmembrane region" description="Helical" evidence="2">
    <location>
        <begin position="126"/>
        <end position="144"/>
    </location>
</feature>
<name>A0A2N8LEB5_9STRE</name>
<dbReference type="EMBL" id="LOCM01000006">
    <property type="protein sequence ID" value="PND48502.1"/>
    <property type="molecule type" value="Genomic_DNA"/>
</dbReference>
<reference evidence="4 5" key="1">
    <citation type="submission" date="2015-12" db="EMBL/GenBank/DDBJ databases">
        <title>Streptococcus penaeicida sp. nov.</title>
        <authorList>
            <person name="Gomez-Gil B."/>
            <person name="Morales-Covarrubias M."/>
        </authorList>
    </citation>
    <scope>NUCLEOTIDE SEQUENCE [LARGE SCALE GENOMIC DNA]</scope>
    <source>
        <strain evidence="4 5">CAIM 1838</strain>
    </source>
</reference>
<keyword evidence="2" id="KW-0472">Membrane</keyword>
<gene>
    <name evidence="4" type="ORF">AT575_00685</name>
</gene>
<keyword evidence="2" id="KW-1133">Transmembrane helix</keyword>
<dbReference type="AlphaFoldDB" id="A0A2N8LEB5"/>
<dbReference type="Proteomes" id="UP000235963">
    <property type="component" value="Unassembled WGS sequence"/>
</dbReference>
<evidence type="ECO:0000313" key="4">
    <source>
        <dbReference type="EMBL" id="PND48502.1"/>
    </source>
</evidence>
<protein>
    <recommendedName>
        <fullName evidence="3">CAAX prenyl protease 2/Lysostaphin resistance protein A-like domain-containing protein</fullName>
    </recommendedName>
</protein>
<accession>A0A2N8LEB5</accession>